<dbReference type="InterPro" id="IPR002035">
    <property type="entry name" value="VWF_A"/>
</dbReference>
<name>A0A545AH40_9ACTN</name>
<gene>
    <name evidence="2" type="ORF">FL583_33495</name>
</gene>
<dbReference type="Pfam" id="PF18571">
    <property type="entry name" value="VWA_3_C"/>
    <property type="match status" value="1"/>
</dbReference>
<dbReference type="Pfam" id="PF13768">
    <property type="entry name" value="VWA_3"/>
    <property type="match status" value="1"/>
</dbReference>
<sequence length="428" mass="44932">MTSPSQVSIETHQNEYLPAGGRTVDAVVTVTGSESAAQPRAVSRSSTAEMILIDVSASMSGAKLQAAKQAAAAAIDTLPDGVAFGIVAGDTGAWPVYPSRNRLATSSAANRAEARDAVSRLRTKGGTAIGAWLTLAAEMFGQRGAALNHAILLTDGANGEDGPTFDRALDRCEGLFVCDSRGIGDGWVARDLIKVAERLLGTASGIVDPDALTADFLAMTEAAMGKTMADVVLRVWTPAGAGVRFLKQVFPEIVDLTGRRTDLTKRVGAYPIGSWGAESRDYHLRVDVEPGELGEEILAARVSVVHGDDVLGQSLVRAIWTDDLSSTTTINGRVAHYTDATELADAIREGTEAQKAGDLERATAKLGRAVQLATASGQEGTAKMLAEVVEVVDAPSGTVRLRRRGASSASELLEVTSRKTQQIRPARP</sequence>
<dbReference type="Gene3D" id="2.60.40.3670">
    <property type="match status" value="1"/>
</dbReference>
<evidence type="ECO:0000313" key="3">
    <source>
        <dbReference type="Proteomes" id="UP000317982"/>
    </source>
</evidence>
<organism evidence="2 3">
    <name type="scientific">Cryptosporangium phraense</name>
    <dbReference type="NCBI Taxonomy" id="2593070"/>
    <lineage>
        <taxon>Bacteria</taxon>
        <taxon>Bacillati</taxon>
        <taxon>Actinomycetota</taxon>
        <taxon>Actinomycetes</taxon>
        <taxon>Cryptosporangiales</taxon>
        <taxon>Cryptosporangiaceae</taxon>
        <taxon>Cryptosporangium</taxon>
    </lineage>
</organism>
<evidence type="ECO:0000259" key="1">
    <source>
        <dbReference type="PROSITE" id="PS50234"/>
    </source>
</evidence>
<evidence type="ECO:0000313" key="2">
    <source>
        <dbReference type="EMBL" id="TQS40642.1"/>
    </source>
</evidence>
<dbReference type="SMART" id="SM00327">
    <property type="entry name" value="VWA"/>
    <property type="match status" value="1"/>
</dbReference>
<dbReference type="EMBL" id="VIRS01000036">
    <property type="protein sequence ID" value="TQS40642.1"/>
    <property type="molecule type" value="Genomic_DNA"/>
</dbReference>
<dbReference type="PANTHER" id="PTHR10579">
    <property type="entry name" value="CALCIUM-ACTIVATED CHLORIDE CHANNEL REGULATOR"/>
    <property type="match status" value="1"/>
</dbReference>
<dbReference type="InterPro" id="IPR036465">
    <property type="entry name" value="vWFA_dom_sf"/>
</dbReference>
<dbReference type="AlphaFoldDB" id="A0A545AH40"/>
<reference evidence="2 3" key="1">
    <citation type="submission" date="2019-07" db="EMBL/GenBank/DDBJ databases">
        <title>Cryptosporangium phraense sp. nov., isolated from plant litter.</title>
        <authorList>
            <person name="Suriyachadkun C."/>
        </authorList>
    </citation>
    <scope>NUCLEOTIDE SEQUENCE [LARGE SCALE GENOMIC DNA]</scope>
    <source>
        <strain evidence="2 3">A-T 5661</strain>
    </source>
</reference>
<dbReference type="InterPro" id="IPR041176">
    <property type="entry name" value="VWA_3_C"/>
</dbReference>
<dbReference type="OrthoDB" id="568872at2"/>
<dbReference type="CDD" id="cd00198">
    <property type="entry name" value="vWFA"/>
    <property type="match status" value="1"/>
</dbReference>
<dbReference type="RefSeq" id="WP_142708903.1">
    <property type="nucleotide sequence ID" value="NZ_VIRS01000036.1"/>
</dbReference>
<dbReference type="PANTHER" id="PTHR10579:SF43">
    <property type="entry name" value="ZINC FINGER (C3HC4-TYPE RING FINGER) FAMILY PROTEIN"/>
    <property type="match status" value="1"/>
</dbReference>
<keyword evidence="3" id="KW-1185">Reference proteome</keyword>
<dbReference type="SUPFAM" id="SSF53300">
    <property type="entry name" value="vWA-like"/>
    <property type="match status" value="1"/>
</dbReference>
<accession>A0A545AH40</accession>
<dbReference type="Gene3D" id="3.40.50.410">
    <property type="entry name" value="von Willebrand factor, type A domain"/>
    <property type="match status" value="1"/>
</dbReference>
<proteinExistence type="predicted"/>
<dbReference type="Gene3D" id="1.20.120.1690">
    <property type="match status" value="1"/>
</dbReference>
<comment type="caution">
    <text evidence="2">The sequence shown here is derived from an EMBL/GenBank/DDBJ whole genome shotgun (WGS) entry which is preliminary data.</text>
</comment>
<dbReference type="PROSITE" id="PS50234">
    <property type="entry name" value="VWFA"/>
    <property type="match status" value="1"/>
</dbReference>
<feature type="domain" description="VWFA" evidence="1">
    <location>
        <begin position="48"/>
        <end position="156"/>
    </location>
</feature>
<dbReference type="InterPro" id="IPR051266">
    <property type="entry name" value="CLCR"/>
</dbReference>
<protein>
    <submittedName>
        <fullName evidence="2">VWA domain-containing protein</fullName>
    </submittedName>
</protein>
<dbReference type="InParanoid" id="A0A545AH40"/>
<dbReference type="Proteomes" id="UP000317982">
    <property type="component" value="Unassembled WGS sequence"/>
</dbReference>